<dbReference type="GO" id="GO:0009507">
    <property type="term" value="C:chloroplast"/>
    <property type="evidence" value="ECO:0007669"/>
    <property type="project" value="UniProtKB-SubCell"/>
</dbReference>
<keyword evidence="8 12" id="KW-0665">Pyrimidine biosynthesis</keyword>
<feature type="active site" description="Nucleophile" evidence="12">
    <location>
        <position position="274"/>
    </location>
</feature>
<comment type="pathway">
    <text evidence="2 12">Amino-acid biosynthesis; L-arginine biosynthesis; carbamoyl phosphate from bicarbonate: step 1/1.</text>
</comment>
<keyword evidence="14" id="KW-0150">Chloroplast</keyword>
<dbReference type="NCBIfam" id="NF009475">
    <property type="entry name" value="PRK12838.1"/>
    <property type="match status" value="1"/>
</dbReference>
<dbReference type="CDD" id="cd01744">
    <property type="entry name" value="GATase1_CPSase"/>
    <property type="match status" value="1"/>
</dbReference>
<dbReference type="SUPFAM" id="SSF52317">
    <property type="entry name" value="Class I glutamine amidotransferase-like"/>
    <property type="match status" value="1"/>
</dbReference>
<proteinExistence type="inferred from homology"/>
<keyword evidence="12" id="KW-0055">Arginine biosynthesis</keyword>
<evidence type="ECO:0000256" key="6">
    <source>
        <dbReference type="ARBA" id="ARBA00022840"/>
    </source>
</evidence>
<dbReference type="EMBL" id="AB807662">
    <property type="protein sequence ID" value="BBI37159.1"/>
    <property type="molecule type" value="Genomic_DNA"/>
</dbReference>
<feature type="active site" evidence="12">
    <location>
        <position position="357"/>
    </location>
</feature>
<comment type="subcellular location">
    <subcellularLocation>
        <location evidence="12">Plastid</location>
        <location evidence="12">Chloroplast</location>
    </subcellularLocation>
</comment>
<keyword evidence="7 12" id="KW-0315">Glutamine amidotransferase</keyword>
<feature type="binding site" evidence="12">
    <location>
        <position position="48"/>
    </location>
    <ligand>
        <name>L-glutamine</name>
        <dbReference type="ChEBI" id="CHEBI:58359"/>
    </ligand>
</feature>
<protein>
    <recommendedName>
        <fullName evidence="12">Carbamoyl phosphate synthase small chain</fullName>
        <ecNumber evidence="12">6.3.5.5</ecNumber>
    </recommendedName>
    <alternativeName>
        <fullName evidence="12">Carbamoyl phosphate synthetase glutamine chain</fullName>
    </alternativeName>
</protein>
<accession>A0A455TMF7</accession>
<dbReference type="GO" id="GO:0006207">
    <property type="term" value="P:'de novo' pyrimidine nucleobase biosynthetic process"/>
    <property type="evidence" value="ECO:0007669"/>
    <property type="project" value="InterPro"/>
</dbReference>
<dbReference type="Pfam" id="PF00988">
    <property type="entry name" value="CPSase_sm_chain"/>
    <property type="match status" value="1"/>
</dbReference>
<comment type="catalytic activity">
    <reaction evidence="11 12">
        <text>L-glutamine + H2O = L-glutamate + NH4(+)</text>
        <dbReference type="Rhea" id="RHEA:15889"/>
        <dbReference type="ChEBI" id="CHEBI:15377"/>
        <dbReference type="ChEBI" id="CHEBI:28938"/>
        <dbReference type="ChEBI" id="CHEBI:29985"/>
        <dbReference type="ChEBI" id="CHEBI:58359"/>
    </reaction>
</comment>
<feature type="binding site" evidence="12">
    <location>
        <position position="317"/>
    </location>
    <ligand>
        <name>L-glutamine</name>
        <dbReference type="ChEBI" id="CHEBI:58359"/>
    </ligand>
</feature>
<dbReference type="PRINTS" id="PR00097">
    <property type="entry name" value="ANTSNTHASEII"/>
</dbReference>
<feature type="binding site" evidence="12">
    <location>
        <position position="275"/>
    </location>
    <ligand>
        <name>L-glutamine</name>
        <dbReference type="ChEBI" id="CHEBI:58359"/>
    </ligand>
</feature>
<feature type="binding site" evidence="12">
    <location>
        <position position="278"/>
    </location>
    <ligand>
        <name>L-glutamine</name>
        <dbReference type="ChEBI" id="CHEBI:58359"/>
    </ligand>
</feature>
<evidence type="ECO:0000256" key="2">
    <source>
        <dbReference type="ARBA" id="ARBA00005077"/>
    </source>
</evidence>
<comment type="subunit">
    <text evidence="12">Composed of two chains; the small (or glutamine) chain promotes the hydrolysis of glutamine to ammonia, which is used by the large (or ammonia) chain to synthesize carbamoyl phosphate. Tetramer of heterodimers (alpha,beta)4.</text>
</comment>
<dbReference type="InterPro" id="IPR017926">
    <property type="entry name" value="GATASE"/>
</dbReference>
<comment type="pathway">
    <text evidence="1 12">Pyrimidine metabolism; UMP biosynthesis via de novo pathway; (S)-dihydroorotate from bicarbonate: step 1/3.</text>
</comment>
<comment type="function">
    <text evidence="12">Small subunit of the glutamine-dependent carbamoyl phosphate synthetase (CPSase). CPSase catalyzes the formation of carbamoyl phosphate from the ammonia moiety of glutamine, carbonate, and phosphate donated by ATP, constituting the first step of 2 biosynthetic pathways, one leading to arginine and/or urea and the other to pyrimidine nucleotides. The small subunit (glutamine amidotransferase) binds and cleaves glutamine to supply the large subunit with the substrate ammonia.</text>
</comment>
<dbReference type="InterPro" id="IPR036480">
    <property type="entry name" value="CarbP_synth_ssu_N_sf"/>
</dbReference>
<keyword evidence="4 12" id="KW-0436">Ligase</keyword>
<evidence type="ECO:0000256" key="12">
    <source>
        <dbReference type="HAMAP-Rule" id="MF_01209"/>
    </source>
</evidence>
<feature type="binding site" evidence="12">
    <location>
        <position position="314"/>
    </location>
    <ligand>
        <name>L-glutamine</name>
        <dbReference type="ChEBI" id="CHEBI:58359"/>
    </ligand>
</feature>
<dbReference type="GO" id="GO:0044205">
    <property type="term" value="P:'de novo' UMP biosynthetic process"/>
    <property type="evidence" value="ECO:0007669"/>
    <property type="project" value="UniProtKB-UniRule"/>
</dbReference>
<dbReference type="PRINTS" id="PR00099">
    <property type="entry name" value="CPSGATASE"/>
</dbReference>
<comment type="subunit">
    <text evidence="9">Heterodimer composed of 2 chains; the small (or glutamine) chain promotes the hydrolysis of glutamine to ammonia, which is used by the large (or ammonia) chain to synthesize carbamoyl phosphate.</text>
</comment>
<evidence type="ECO:0000256" key="5">
    <source>
        <dbReference type="ARBA" id="ARBA00022741"/>
    </source>
</evidence>
<dbReference type="UniPathway" id="UPA00070">
    <property type="reaction ID" value="UER00115"/>
</dbReference>
<dbReference type="GO" id="GO:0004088">
    <property type="term" value="F:carbamoyl-phosphate synthase (glutamine-hydrolyzing) activity"/>
    <property type="evidence" value="ECO:0007669"/>
    <property type="project" value="UniProtKB-UniRule"/>
</dbReference>
<dbReference type="GO" id="GO:0005524">
    <property type="term" value="F:ATP binding"/>
    <property type="evidence" value="ECO:0007669"/>
    <property type="project" value="UniProtKB-UniRule"/>
</dbReference>
<gene>
    <name evidence="12 14" type="primary">carA</name>
</gene>
<dbReference type="PANTHER" id="PTHR43418">
    <property type="entry name" value="MULTIFUNCTIONAL TRYPTOPHAN BIOSYNTHESIS PROTEIN-RELATED"/>
    <property type="match status" value="1"/>
</dbReference>
<dbReference type="SMART" id="SM01097">
    <property type="entry name" value="CPSase_sm_chain"/>
    <property type="match status" value="1"/>
</dbReference>
<evidence type="ECO:0000256" key="3">
    <source>
        <dbReference type="ARBA" id="ARBA00007800"/>
    </source>
</evidence>
<evidence type="ECO:0000259" key="13">
    <source>
        <dbReference type="SMART" id="SM01097"/>
    </source>
</evidence>
<dbReference type="PROSITE" id="PS51273">
    <property type="entry name" value="GATASE_TYPE_1"/>
    <property type="match status" value="1"/>
</dbReference>
<dbReference type="InterPro" id="IPR050472">
    <property type="entry name" value="Anth_synth/Amidotransfase"/>
</dbReference>
<feature type="region of interest" description="CPSase" evidence="12">
    <location>
        <begin position="1"/>
        <end position="197"/>
    </location>
</feature>
<dbReference type="Gene3D" id="3.40.50.880">
    <property type="match status" value="1"/>
</dbReference>
<dbReference type="GO" id="GO:0006541">
    <property type="term" value="P:glutamine metabolic process"/>
    <property type="evidence" value="ECO:0007669"/>
    <property type="project" value="InterPro"/>
</dbReference>
<dbReference type="PANTHER" id="PTHR43418:SF7">
    <property type="entry name" value="CARBAMOYL-PHOSPHATE SYNTHASE SMALL CHAIN"/>
    <property type="match status" value="1"/>
</dbReference>
<reference evidence="14" key="1">
    <citation type="journal article" date="2019" name="Mar. Drugs">
        <title>In Silico Analysis of Relationship between Proteins from Plastid Genome of Red Alga Palmaria sp. (Japan) and Angiotensin I Converting Enzyme Inhibitory Peptides.</title>
        <authorList>
            <person name="Kumagai Y."/>
            <person name="Miyabe Y."/>
            <person name="Takeda T."/>
            <person name="Adachi K."/>
            <person name="Yasui H."/>
            <person name="Kishimura H."/>
        </authorList>
    </citation>
    <scope>NUCLEOTIDE SEQUENCE</scope>
</reference>
<comment type="catalytic activity">
    <reaction evidence="10 12">
        <text>hydrogencarbonate + L-glutamine + 2 ATP + H2O = carbamoyl phosphate + L-glutamate + 2 ADP + phosphate + 2 H(+)</text>
        <dbReference type="Rhea" id="RHEA:18633"/>
        <dbReference type="ChEBI" id="CHEBI:15377"/>
        <dbReference type="ChEBI" id="CHEBI:15378"/>
        <dbReference type="ChEBI" id="CHEBI:17544"/>
        <dbReference type="ChEBI" id="CHEBI:29985"/>
        <dbReference type="ChEBI" id="CHEBI:30616"/>
        <dbReference type="ChEBI" id="CHEBI:43474"/>
        <dbReference type="ChEBI" id="CHEBI:58228"/>
        <dbReference type="ChEBI" id="CHEBI:58359"/>
        <dbReference type="ChEBI" id="CHEBI:456216"/>
        <dbReference type="EC" id="6.3.5.5"/>
    </reaction>
</comment>
<dbReference type="EC" id="6.3.5.5" evidence="12"/>
<feature type="domain" description="Carbamoyl-phosphate synthase small subunit N-terminal" evidence="13">
    <location>
        <begin position="4"/>
        <end position="134"/>
    </location>
</feature>
<sequence>MKAHKAILVTESGETYYGWSFCESLTSLGEIVFNTGMTGYQEVITDPSYSGQIVNFTYPEIGNTGINNNDVESGMPLLNGIITKNICVNPSNWRLNQSLISYMKEKKIMHIYGIDTRKLTKYLRSHGTMYGCISTEILEPRSLTLTMLNEIPIKKNQLKDSVVNASTPASYHPSNIRPYFPCYYQSSQQKDNLLKNLTVVVVDFGVKYNILRNLNKYVKNVIVVPASTNSQRILEYKPDGVLLSNGPGDPENVQYAVSNVLDLIEAKVPLFGICMGHQIISLALGLRTFKLRFGHRGLNHPVGLGKTISISSQNHGYAIKMDNQKLRCVKITQFNGNDLTIAAISHKIYPSFSVQYHPEASPGPHDSETLFLHFIRVIELINRYPVIV</sequence>
<dbReference type="HAMAP" id="MF_01209">
    <property type="entry name" value="CPSase_S_chain"/>
    <property type="match status" value="1"/>
</dbReference>
<dbReference type="GO" id="GO:0004359">
    <property type="term" value="F:glutaminase activity"/>
    <property type="evidence" value="ECO:0007669"/>
    <property type="project" value="RHEA"/>
</dbReference>
<dbReference type="Gene3D" id="3.50.30.20">
    <property type="entry name" value="Carbamoyl-phosphate synthase small subunit, N-terminal domain"/>
    <property type="match status" value="1"/>
</dbReference>
<keyword evidence="5 12" id="KW-0547">Nucleotide-binding</keyword>
<dbReference type="InterPro" id="IPR035686">
    <property type="entry name" value="CPSase_GATase1"/>
</dbReference>
<dbReference type="SUPFAM" id="SSF52021">
    <property type="entry name" value="Carbamoyl phosphate synthetase, small subunit N-terminal domain"/>
    <property type="match status" value="1"/>
</dbReference>
<keyword evidence="14" id="KW-0934">Plastid</keyword>
<evidence type="ECO:0000256" key="1">
    <source>
        <dbReference type="ARBA" id="ARBA00004812"/>
    </source>
</evidence>
<dbReference type="FunFam" id="3.50.30.20:FF:000001">
    <property type="entry name" value="Carbamoyl-phosphate synthase small chain"/>
    <property type="match status" value="1"/>
</dbReference>
<dbReference type="PRINTS" id="PR00096">
    <property type="entry name" value="GATASE"/>
</dbReference>
<comment type="similarity">
    <text evidence="3 12">Belongs to the CarA family.</text>
</comment>
<organism evidence="14">
    <name type="scientific">Palmaria palmata</name>
    <name type="common">Dulse</name>
    <name type="synonym">Rhodymenia palmata</name>
    <dbReference type="NCBI Taxonomy" id="2822"/>
    <lineage>
        <taxon>Eukaryota</taxon>
        <taxon>Rhodophyta</taxon>
        <taxon>Florideophyceae</taxon>
        <taxon>Nemaliophycidae</taxon>
        <taxon>Palmariales</taxon>
        <taxon>Palmariaceae</taxon>
        <taxon>Palmaria</taxon>
    </lineage>
</organism>
<evidence type="ECO:0000256" key="7">
    <source>
        <dbReference type="ARBA" id="ARBA00022962"/>
    </source>
</evidence>
<evidence type="ECO:0000256" key="10">
    <source>
        <dbReference type="ARBA" id="ARBA00048816"/>
    </source>
</evidence>
<keyword evidence="12" id="KW-0028">Amino-acid biosynthesis</keyword>
<name>A0A455TMF7_PALPL</name>
<dbReference type="InterPro" id="IPR029062">
    <property type="entry name" value="Class_I_gatase-like"/>
</dbReference>
<feature type="binding site" evidence="12">
    <location>
        <position position="316"/>
    </location>
    <ligand>
        <name>L-glutamine</name>
        <dbReference type="ChEBI" id="CHEBI:58359"/>
    </ligand>
</feature>
<feature type="binding site" evidence="12">
    <location>
        <position position="246"/>
    </location>
    <ligand>
        <name>L-glutamine</name>
        <dbReference type="ChEBI" id="CHEBI:58359"/>
    </ligand>
</feature>
<dbReference type="GO" id="GO:0006526">
    <property type="term" value="P:L-arginine biosynthetic process"/>
    <property type="evidence" value="ECO:0007669"/>
    <property type="project" value="UniProtKB-UniRule"/>
</dbReference>
<evidence type="ECO:0000256" key="11">
    <source>
        <dbReference type="ARBA" id="ARBA00049285"/>
    </source>
</evidence>
<feature type="binding site" evidence="12">
    <location>
        <position position="248"/>
    </location>
    <ligand>
        <name>L-glutamine</name>
        <dbReference type="ChEBI" id="CHEBI:58359"/>
    </ligand>
</feature>
<keyword evidence="6 12" id="KW-0067">ATP-binding</keyword>
<evidence type="ECO:0000256" key="8">
    <source>
        <dbReference type="ARBA" id="ARBA00022975"/>
    </source>
</evidence>
<geneLocation type="chloroplast" evidence="14"/>
<dbReference type="InterPro" id="IPR002474">
    <property type="entry name" value="CarbamoylP_synth_ssu_N"/>
</dbReference>
<dbReference type="Pfam" id="PF00117">
    <property type="entry name" value="GATase"/>
    <property type="match status" value="1"/>
</dbReference>
<evidence type="ECO:0000256" key="4">
    <source>
        <dbReference type="ARBA" id="ARBA00022598"/>
    </source>
</evidence>
<dbReference type="UniPathway" id="UPA00068">
    <property type="reaction ID" value="UER00171"/>
</dbReference>
<feature type="active site" evidence="12">
    <location>
        <position position="359"/>
    </location>
</feature>
<dbReference type="InterPro" id="IPR006274">
    <property type="entry name" value="CarbamoylP_synth_ssu"/>
</dbReference>
<evidence type="ECO:0000313" key="14">
    <source>
        <dbReference type="EMBL" id="BBI37159.1"/>
    </source>
</evidence>
<dbReference type="NCBIfam" id="TIGR01368">
    <property type="entry name" value="CPSaseIIsmall"/>
    <property type="match status" value="1"/>
</dbReference>
<dbReference type="AlphaFoldDB" id="A0A455TMF7"/>
<evidence type="ECO:0000256" key="9">
    <source>
        <dbReference type="ARBA" id="ARBA00044031"/>
    </source>
</evidence>